<dbReference type="AlphaFoldDB" id="A0A1Y6BT25"/>
<keyword evidence="2" id="KW-1185">Reference proteome</keyword>
<dbReference type="STRING" id="560819.SAMN05428998_10940"/>
<name>A0A1Y6BT25_9PROT</name>
<gene>
    <name evidence="1" type="ORF">SAMN05428998_10940</name>
</gene>
<organism evidence="1 2">
    <name type="scientific">Tistlia consotensis USBA 355</name>
    <dbReference type="NCBI Taxonomy" id="560819"/>
    <lineage>
        <taxon>Bacteria</taxon>
        <taxon>Pseudomonadati</taxon>
        <taxon>Pseudomonadota</taxon>
        <taxon>Alphaproteobacteria</taxon>
        <taxon>Rhodospirillales</taxon>
        <taxon>Rhodovibrionaceae</taxon>
        <taxon>Tistlia</taxon>
    </lineage>
</organism>
<accession>A0A1Y6BT25</accession>
<reference evidence="1 2" key="1">
    <citation type="submission" date="2017-04" db="EMBL/GenBank/DDBJ databases">
        <authorList>
            <person name="Afonso C.L."/>
            <person name="Miller P.J."/>
            <person name="Scott M.A."/>
            <person name="Spackman E."/>
            <person name="Goraichik I."/>
            <person name="Dimitrov K.M."/>
            <person name="Suarez D.L."/>
            <person name="Swayne D.E."/>
        </authorList>
    </citation>
    <scope>NUCLEOTIDE SEQUENCE [LARGE SCALE GENOMIC DNA]</scope>
    <source>
        <strain evidence="1 2">USBA 355</strain>
    </source>
</reference>
<proteinExistence type="predicted"/>
<dbReference type="RefSeq" id="WP_085123102.1">
    <property type="nucleotide sequence ID" value="NZ_FWZX01000009.1"/>
</dbReference>
<dbReference type="Proteomes" id="UP000192917">
    <property type="component" value="Unassembled WGS sequence"/>
</dbReference>
<evidence type="ECO:0000313" key="1">
    <source>
        <dbReference type="EMBL" id="SMF26928.1"/>
    </source>
</evidence>
<sequence length="89" mass="9392">MRALCVAATAAEVDLGEWAGEAQIAERRLVSLASHAGVGGGAPVDDEAPVPPSPEELRRLERALGTLTRRLVEVPTLVQALQRLLGDRA</sequence>
<evidence type="ECO:0000313" key="2">
    <source>
        <dbReference type="Proteomes" id="UP000192917"/>
    </source>
</evidence>
<protein>
    <submittedName>
        <fullName evidence="1">Uncharacterized protein</fullName>
    </submittedName>
</protein>
<dbReference type="EMBL" id="FWZX01000009">
    <property type="protein sequence ID" value="SMF26928.1"/>
    <property type="molecule type" value="Genomic_DNA"/>
</dbReference>